<dbReference type="PROSITE" id="PS51294">
    <property type="entry name" value="HTH_MYB"/>
    <property type="match status" value="2"/>
</dbReference>
<feature type="domain" description="Myb-like" evidence="1">
    <location>
        <begin position="1"/>
        <end position="58"/>
    </location>
</feature>
<sequence>MVKDKKRYWNKNEDRILSSLIRCLGAKNWKKISMLLAKNNLSTIRTPKQCRDRWVNQLDPKLCSRSWSNEDEALLVDKYKALGNKWSRISRFFPGRSPNNVKNHFYSLIRKNLRRHNRNLPIEKRITEDVPTVLRNQKYSDLVVQPTIPKGFPKFNCFSKASKKKFIKPLNKKEINEGSSTQDPELFSFFSTLPNVEYEKNFLMDFWIVPLFLPS</sequence>
<dbReference type="CDD" id="cd00167">
    <property type="entry name" value="SANT"/>
    <property type="match status" value="2"/>
</dbReference>
<dbReference type="SMART" id="SM00717">
    <property type="entry name" value="SANT"/>
    <property type="match status" value="2"/>
</dbReference>
<evidence type="ECO:0000313" key="4">
    <source>
        <dbReference type="Proteomes" id="UP000187209"/>
    </source>
</evidence>
<name>A0A1R2CTL5_9CILI</name>
<reference evidence="3 4" key="1">
    <citation type="submission" date="2016-11" db="EMBL/GenBank/DDBJ databases">
        <title>The macronuclear genome of Stentor coeruleus: a giant cell with tiny introns.</title>
        <authorList>
            <person name="Slabodnick M."/>
            <person name="Ruby J.G."/>
            <person name="Reiff S.B."/>
            <person name="Swart E.C."/>
            <person name="Gosai S."/>
            <person name="Prabakaran S."/>
            <person name="Witkowska E."/>
            <person name="Larue G.E."/>
            <person name="Fisher S."/>
            <person name="Freeman R.M."/>
            <person name="Gunawardena J."/>
            <person name="Chu W."/>
            <person name="Stover N.A."/>
            <person name="Gregory B.D."/>
            <person name="Nowacki M."/>
            <person name="Derisi J."/>
            <person name="Roy S.W."/>
            <person name="Marshall W.F."/>
            <person name="Sood P."/>
        </authorList>
    </citation>
    <scope>NUCLEOTIDE SEQUENCE [LARGE SCALE GENOMIC DNA]</scope>
    <source>
        <strain evidence="3">WM001</strain>
    </source>
</reference>
<dbReference type="GO" id="GO:0000981">
    <property type="term" value="F:DNA-binding transcription factor activity, RNA polymerase II-specific"/>
    <property type="evidence" value="ECO:0007669"/>
    <property type="project" value="TreeGrafter"/>
</dbReference>
<feature type="domain" description="HTH myb-type" evidence="2">
    <location>
        <begin position="65"/>
        <end position="113"/>
    </location>
</feature>
<evidence type="ECO:0008006" key="5">
    <source>
        <dbReference type="Google" id="ProtNLM"/>
    </source>
</evidence>
<feature type="domain" description="Myb-like" evidence="1">
    <location>
        <begin position="59"/>
        <end position="109"/>
    </location>
</feature>
<dbReference type="InterPro" id="IPR017930">
    <property type="entry name" value="Myb_dom"/>
</dbReference>
<feature type="domain" description="HTH myb-type" evidence="2">
    <location>
        <begin position="1"/>
        <end position="62"/>
    </location>
</feature>
<dbReference type="GO" id="GO:0005634">
    <property type="term" value="C:nucleus"/>
    <property type="evidence" value="ECO:0007669"/>
    <property type="project" value="TreeGrafter"/>
</dbReference>
<keyword evidence="4" id="KW-1185">Reference proteome</keyword>
<evidence type="ECO:0000259" key="2">
    <source>
        <dbReference type="PROSITE" id="PS51294"/>
    </source>
</evidence>
<proteinExistence type="predicted"/>
<dbReference type="InterPro" id="IPR050560">
    <property type="entry name" value="MYB_TF"/>
</dbReference>
<dbReference type="EMBL" id="MPUH01000063">
    <property type="protein sequence ID" value="OMJ92338.1"/>
    <property type="molecule type" value="Genomic_DNA"/>
</dbReference>
<dbReference type="GO" id="GO:0000978">
    <property type="term" value="F:RNA polymerase II cis-regulatory region sequence-specific DNA binding"/>
    <property type="evidence" value="ECO:0007669"/>
    <property type="project" value="TreeGrafter"/>
</dbReference>
<dbReference type="Pfam" id="PF00249">
    <property type="entry name" value="Myb_DNA-binding"/>
    <property type="match status" value="2"/>
</dbReference>
<dbReference type="PANTHER" id="PTHR45614">
    <property type="entry name" value="MYB PROTEIN-RELATED"/>
    <property type="match status" value="1"/>
</dbReference>
<evidence type="ECO:0000259" key="1">
    <source>
        <dbReference type="PROSITE" id="PS50090"/>
    </source>
</evidence>
<comment type="caution">
    <text evidence="3">The sequence shown here is derived from an EMBL/GenBank/DDBJ whole genome shotgun (WGS) entry which is preliminary data.</text>
</comment>
<organism evidence="3 4">
    <name type="scientific">Stentor coeruleus</name>
    <dbReference type="NCBI Taxonomy" id="5963"/>
    <lineage>
        <taxon>Eukaryota</taxon>
        <taxon>Sar</taxon>
        <taxon>Alveolata</taxon>
        <taxon>Ciliophora</taxon>
        <taxon>Postciliodesmatophora</taxon>
        <taxon>Heterotrichea</taxon>
        <taxon>Heterotrichida</taxon>
        <taxon>Stentoridae</taxon>
        <taxon>Stentor</taxon>
    </lineage>
</organism>
<dbReference type="PROSITE" id="PS50090">
    <property type="entry name" value="MYB_LIKE"/>
    <property type="match status" value="2"/>
</dbReference>
<dbReference type="InterPro" id="IPR001005">
    <property type="entry name" value="SANT/Myb"/>
</dbReference>
<dbReference type="Proteomes" id="UP000187209">
    <property type="component" value="Unassembled WGS sequence"/>
</dbReference>
<protein>
    <recommendedName>
        <fullName evidence="5">Myb-like DNA-binding domain containing protein</fullName>
    </recommendedName>
</protein>
<dbReference type="AlphaFoldDB" id="A0A1R2CTL5"/>
<accession>A0A1R2CTL5</accession>
<dbReference type="OrthoDB" id="2143914at2759"/>
<dbReference type="Gene3D" id="1.10.10.60">
    <property type="entry name" value="Homeodomain-like"/>
    <property type="match status" value="2"/>
</dbReference>
<evidence type="ECO:0000313" key="3">
    <source>
        <dbReference type="EMBL" id="OMJ92338.1"/>
    </source>
</evidence>
<dbReference type="InterPro" id="IPR009057">
    <property type="entry name" value="Homeodomain-like_sf"/>
</dbReference>
<gene>
    <name evidence="3" type="ORF">SteCoe_4887</name>
</gene>
<dbReference type="SUPFAM" id="SSF46689">
    <property type="entry name" value="Homeodomain-like"/>
    <property type="match status" value="1"/>
</dbReference>